<reference evidence="2 3" key="1">
    <citation type="submission" date="2014-06" db="EMBL/GenBank/DDBJ databases">
        <authorList>
            <person name="Swart Estienne"/>
        </authorList>
    </citation>
    <scope>NUCLEOTIDE SEQUENCE [LARGE SCALE GENOMIC DNA]</scope>
    <source>
        <strain evidence="2 3">130c</strain>
    </source>
</reference>
<keyword evidence="1" id="KW-0732">Signal</keyword>
<feature type="signal peptide" evidence="1">
    <location>
        <begin position="1"/>
        <end position="21"/>
    </location>
</feature>
<dbReference type="EMBL" id="CCKQ01002108">
    <property type="protein sequence ID" value="CDW73202.1"/>
    <property type="molecule type" value="Genomic_DNA"/>
</dbReference>
<evidence type="ECO:0000256" key="1">
    <source>
        <dbReference type="SAM" id="SignalP"/>
    </source>
</evidence>
<dbReference type="Proteomes" id="UP000039865">
    <property type="component" value="Unassembled WGS sequence"/>
</dbReference>
<accession>A0A077ZTI9</accession>
<gene>
    <name evidence="2" type="primary">Contig10310.g10998</name>
    <name evidence="2" type="ORF">STYLEM_2178</name>
</gene>
<evidence type="ECO:0008006" key="4">
    <source>
        <dbReference type="Google" id="ProtNLM"/>
    </source>
</evidence>
<proteinExistence type="predicted"/>
<evidence type="ECO:0000313" key="3">
    <source>
        <dbReference type="Proteomes" id="UP000039865"/>
    </source>
</evidence>
<sequence>MKLFLNIFLTISIQTILFVAGQSTSDLDCKSFRIGEAGGGFTIFSLPQNQICKFVMVTPFVGKRTMNITAKYDHPMQANRLDCPSKTVECLGALVQPNVTYNFTGEEKDPYVTTYTFSNLDFKPNEFKLLMTYDIQLGSSYAKVLGCKLLFGLSLIMLLGLI</sequence>
<dbReference type="AlphaFoldDB" id="A0A077ZTI9"/>
<protein>
    <recommendedName>
        <fullName evidence="4">MD-2-related lipid-recognition domain-containing protein</fullName>
    </recommendedName>
</protein>
<organism evidence="2 3">
    <name type="scientific">Stylonychia lemnae</name>
    <name type="common">Ciliate</name>
    <dbReference type="NCBI Taxonomy" id="5949"/>
    <lineage>
        <taxon>Eukaryota</taxon>
        <taxon>Sar</taxon>
        <taxon>Alveolata</taxon>
        <taxon>Ciliophora</taxon>
        <taxon>Intramacronucleata</taxon>
        <taxon>Spirotrichea</taxon>
        <taxon>Stichotrichia</taxon>
        <taxon>Sporadotrichida</taxon>
        <taxon>Oxytrichidae</taxon>
        <taxon>Stylonychinae</taxon>
        <taxon>Stylonychia</taxon>
    </lineage>
</organism>
<keyword evidence="3" id="KW-1185">Reference proteome</keyword>
<dbReference type="InParanoid" id="A0A077ZTI9"/>
<name>A0A077ZTI9_STYLE</name>
<feature type="chain" id="PRO_5001729030" description="MD-2-related lipid-recognition domain-containing protein" evidence="1">
    <location>
        <begin position="22"/>
        <end position="162"/>
    </location>
</feature>
<evidence type="ECO:0000313" key="2">
    <source>
        <dbReference type="EMBL" id="CDW73202.1"/>
    </source>
</evidence>